<evidence type="ECO:0000256" key="1">
    <source>
        <dbReference type="SAM" id="Phobius"/>
    </source>
</evidence>
<dbReference type="InterPro" id="IPR029101">
    <property type="entry name" value="Sigma_reg_N"/>
</dbReference>
<dbReference type="Proteomes" id="UP000626697">
    <property type="component" value="Unassembled WGS sequence"/>
</dbReference>
<organism evidence="4 5">
    <name type="scientific">Peribacillus huizhouensis</name>
    <dbReference type="NCBI Taxonomy" id="1501239"/>
    <lineage>
        <taxon>Bacteria</taxon>
        <taxon>Bacillati</taxon>
        <taxon>Bacillota</taxon>
        <taxon>Bacilli</taxon>
        <taxon>Bacillales</taxon>
        <taxon>Bacillaceae</taxon>
        <taxon>Peribacillus</taxon>
    </lineage>
</organism>
<dbReference type="Pfam" id="PF13800">
    <property type="entry name" value="Sigma_reg_N"/>
    <property type="match status" value="1"/>
</dbReference>
<keyword evidence="1" id="KW-0472">Membrane</keyword>
<evidence type="ECO:0008006" key="6">
    <source>
        <dbReference type="Google" id="ProtNLM"/>
    </source>
</evidence>
<keyword evidence="1" id="KW-0812">Transmembrane</keyword>
<evidence type="ECO:0000259" key="3">
    <source>
        <dbReference type="Pfam" id="PF13800"/>
    </source>
</evidence>
<proteinExistence type="predicted"/>
<protein>
    <recommendedName>
        <fullName evidence="6">Sigma factor regulator C-terminal domain-containing protein</fullName>
    </recommendedName>
</protein>
<keyword evidence="1" id="KW-1133">Transmembrane helix</keyword>
<dbReference type="RefSeq" id="WP_182504178.1">
    <property type="nucleotide sequence ID" value="NZ_JACJHX010000046.1"/>
</dbReference>
<sequence length="360" mass="41299">MMNNKDNKNGDIKDEKELDDLFDHLKKNKLKKAIKKAKWQSILRNVLISLGVLVVFFIGGSIANRNLVYKLEAPTQIAVSDFNEISAPNKYIGKIDRYHGVLGGKNSFTTYKIIEGKVVYTGESEYSYGLFQDYNGNLIGSEAPSIIGTSYDTEDLDRQKYNELGQREMIFFYPFVDYPQYKNDLHLLDQIEANKNMEIALSFDQSYSMDKVRDKLPNDVTLSWYWIDDLNDEEKEESKSITITQIDDNGEQKTEEANFSRIRSEKTVYGIKALDASNVRLEEPLQHFIWALKNGREYDTRFKGEFDRVYNNLLGQDGKLTKDDIRVFGVVVTGDAETLKSLRGLPFIKASSIGVITEKF</sequence>
<evidence type="ECO:0000313" key="4">
    <source>
        <dbReference type="EMBL" id="MBA9029450.1"/>
    </source>
</evidence>
<evidence type="ECO:0000259" key="2">
    <source>
        <dbReference type="Pfam" id="PF13791"/>
    </source>
</evidence>
<dbReference type="InterPro" id="IPR025672">
    <property type="entry name" value="Sigma_reg_C_dom"/>
</dbReference>
<comment type="caution">
    <text evidence="4">The sequence shown here is derived from an EMBL/GenBank/DDBJ whole genome shotgun (WGS) entry which is preliminary data.</text>
</comment>
<dbReference type="Pfam" id="PF13791">
    <property type="entry name" value="Sigma_reg_C"/>
    <property type="match status" value="1"/>
</dbReference>
<evidence type="ECO:0000313" key="5">
    <source>
        <dbReference type="Proteomes" id="UP000626697"/>
    </source>
</evidence>
<name>A0ABR6CWW4_9BACI</name>
<dbReference type="EMBL" id="JACJHX010000046">
    <property type="protein sequence ID" value="MBA9029450.1"/>
    <property type="molecule type" value="Genomic_DNA"/>
</dbReference>
<reference evidence="4 5" key="1">
    <citation type="submission" date="2020-08" db="EMBL/GenBank/DDBJ databases">
        <title>Genomic Encyclopedia of Type Strains, Phase IV (KMG-IV): sequencing the most valuable type-strain genomes for metagenomic binning, comparative biology and taxonomic classification.</title>
        <authorList>
            <person name="Goeker M."/>
        </authorList>
    </citation>
    <scope>NUCLEOTIDE SEQUENCE [LARGE SCALE GENOMIC DNA]</scope>
    <source>
        <strain evidence="4 5">DSM 105481</strain>
    </source>
</reference>
<feature type="domain" description="Sigma factor regulator N-terminal" evidence="3">
    <location>
        <begin position="31"/>
        <end position="118"/>
    </location>
</feature>
<gene>
    <name evidence="4" type="ORF">HNP81_004862</name>
</gene>
<feature type="transmembrane region" description="Helical" evidence="1">
    <location>
        <begin position="42"/>
        <end position="63"/>
    </location>
</feature>
<keyword evidence="5" id="KW-1185">Reference proteome</keyword>
<feature type="domain" description="Sigma factor regulator C-terminal" evidence="2">
    <location>
        <begin position="188"/>
        <end position="355"/>
    </location>
</feature>
<accession>A0ABR6CWW4</accession>